<gene>
    <name evidence="1" type="ORF">AVEN_167926_1</name>
</gene>
<comment type="caution">
    <text evidence="1">The sequence shown here is derived from an EMBL/GenBank/DDBJ whole genome shotgun (WGS) entry which is preliminary data.</text>
</comment>
<sequence>MKSQSSILFCIRCLVRSVAIFEGTSVTCLLKALRIYRVSTKVMTAGIVIKVVSKYRNVALMRYAMRPPKAAPGGKLRNSRMKSAYF</sequence>
<dbReference type="AlphaFoldDB" id="A0A4Y2FVC1"/>
<name>A0A4Y2FVC1_ARAVE</name>
<keyword evidence="2" id="KW-1185">Reference proteome</keyword>
<dbReference type="Proteomes" id="UP000499080">
    <property type="component" value="Unassembled WGS sequence"/>
</dbReference>
<organism evidence="1 2">
    <name type="scientific">Araneus ventricosus</name>
    <name type="common">Orbweaver spider</name>
    <name type="synonym">Epeira ventricosa</name>
    <dbReference type="NCBI Taxonomy" id="182803"/>
    <lineage>
        <taxon>Eukaryota</taxon>
        <taxon>Metazoa</taxon>
        <taxon>Ecdysozoa</taxon>
        <taxon>Arthropoda</taxon>
        <taxon>Chelicerata</taxon>
        <taxon>Arachnida</taxon>
        <taxon>Araneae</taxon>
        <taxon>Araneomorphae</taxon>
        <taxon>Entelegynae</taxon>
        <taxon>Araneoidea</taxon>
        <taxon>Araneidae</taxon>
        <taxon>Araneus</taxon>
    </lineage>
</organism>
<dbReference type="EMBL" id="BGPR01001101">
    <property type="protein sequence ID" value="GBM45462.1"/>
    <property type="molecule type" value="Genomic_DNA"/>
</dbReference>
<protein>
    <submittedName>
        <fullName evidence="1">Uncharacterized protein</fullName>
    </submittedName>
</protein>
<proteinExistence type="predicted"/>
<evidence type="ECO:0000313" key="1">
    <source>
        <dbReference type="EMBL" id="GBM45462.1"/>
    </source>
</evidence>
<evidence type="ECO:0000313" key="2">
    <source>
        <dbReference type="Proteomes" id="UP000499080"/>
    </source>
</evidence>
<reference evidence="1 2" key="1">
    <citation type="journal article" date="2019" name="Sci. Rep.">
        <title>Orb-weaving spider Araneus ventricosus genome elucidates the spidroin gene catalogue.</title>
        <authorList>
            <person name="Kono N."/>
            <person name="Nakamura H."/>
            <person name="Ohtoshi R."/>
            <person name="Moran D.A.P."/>
            <person name="Shinohara A."/>
            <person name="Yoshida Y."/>
            <person name="Fujiwara M."/>
            <person name="Mori M."/>
            <person name="Tomita M."/>
            <person name="Arakawa K."/>
        </authorList>
    </citation>
    <scope>NUCLEOTIDE SEQUENCE [LARGE SCALE GENOMIC DNA]</scope>
</reference>
<accession>A0A4Y2FVC1</accession>